<protein>
    <submittedName>
        <fullName evidence="1">Uncharacterized protein</fullName>
    </submittedName>
</protein>
<dbReference type="EMBL" id="BT069193">
    <property type="protein sequence ID" value="ACN36090.1"/>
    <property type="molecule type" value="mRNA"/>
</dbReference>
<organism evidence="1">
    <name type="scientific">Zea mays</name>
    <name type="common">Maize</name>
    <dbReference type="NCBI Taxonomy" id="4577"/>
    <lineage>
        <taxon>Eukaryota</taxon>
        <taxon>Viridiplantae</taxon>
        <taxon>Streptophyta</taxon>
        <taxon>Embryophyta</taxon>
        <taxon>Tracheophyta</taxon>
        <taxon>Spermatophyta</taxon>
        <taxon>Magnoliopsida</taxon>
        <taxon>Liliopsida</taxon>
        <taxon>Poales</taxon>
        <taxon>Poaceae</taxon>
        <taxon>PACMAD clade</taxon>
        <taxon>Panicoideae</taxon>
        <taxon>Andropogonodae</taxon>
        <taxon>Andropogoneae</taxon>
        <taxon>Tripsacinae</taxon>
        <taxon>Zea</taxon>
    </lineage>
</organism>
<evidence type="ECO:0000313" key="1">
    <source>
        <dbReference type="EMBL" id="ACN36090.1"/>
    </source>
</evidence>
<proteinExistence type="evidence at transcript level"/>
<accession>C0PLM4</accession>
<reference evidence="1" key="2">
    <citation type="submission" date="2012-06" db="EMBL/GenBank/DDBJ databases">
        <authorList>
            <person name="Yu Y."/>
            <person name="Currie J."/>
            <person name="Lomeli R."/>
            <person name="Angelova A."/>
            <person name="Collura K."/>
            <person name="Wissotski M."/>
            <person name="Campos D."/>
            <person name="Kudrna D."/>
            <person name="Golser W."/>
            <person name="Ashely E."/>
            <person name="Descour A."/>
            <person name="Fernandes J."/>
            <person name="Soderlund C."/>
            <person name="Walbot V."/>
        </authorList>
    </citation>
    <scope>NUCLEOTIDE SEQUENCE</scope>
    <source>
        <strain evidence="1">B73</strain>
    </source>
</reference>
<name>C0PLM4_MAIZE</name>
<sequence>MLPFVKSYRLCCTTRCRSVTMNEQSIMGNKVPAACTYSKEQKKKKTVLLLSTCSMFCSSI</sequence>
<dbReference type="AlphaFoldDB" id="C0PLM4"/>
<reference evidence="1" key="1">
    <citation type="journal article" date="2009" name="PLoS Genet.">
        <title>Sequencing, mapping, and analysis of 27,455 maize full-length cDNAs.</title>
        <authorList>
            <person name="Soderlund C."/>
            <person name="Descour A."/>
            <person name="Kudrna D."/>
            <person name="Bomhoff M."/>
            <person name="Boyd L."/>
            <person name="Currie J."/>
            <person name="Angelova A."/>
            <person name="Collura K."/>
            <person name="Wissotski M."/>
            <person name="Ashley E."/>
            <person name="Morrow D."/>
            <person name="Fernandes J."/>
            <person name="Walbot V."/>
            <person name="Yu Y."/>
        </authorList>
    </citation>
    <scope>NUCLEOTIDE SEQUENCE</scope>
    <source>
        <strain evidence="1">B73</strain>
    </source>
</reference>